<dbReference type="PANTHER" id="PTHR33835:SF1">
    <property type="entry name" value="METALLO-BETA-LACTAMASE DOMAIN-CONTAINING PROTEIN"/>
    <property type="match status" value="1"/>
</dbReference>
<accession>A0ABU7G9H3</accession>
<dbReference type="InterPro" id="IPR036866">
    <property type="entry name" value="RibonucZ/Hydroxyglut_hydro"/>
</dbReference>
<keyword evidence="2" id="KW-1185">Reference proteome</keyword>
<dbReference type="SUPFAM" id="SSF56281">
    <property type="entry name" value="Metallo-hydrolase/oxidoreductase"/>
    <property type="match status" value="1"/>
</dbReference>
<dbReference type="EMBL" id="JAYDYW010000016">
    <property type="protein sequence ID" value="MEE1675900.1"/>
    <property type="molecule type" value="Genomic_DNA"/>
</dbReference>
<evidence type="ECO:0000313" key="1">
    <source>
        <dbReference type="EMBL" id="MEE1675900.1"/>
    </source>
</evidence>
<reference evidence="2" key="1">
    <citation type="submission" date="2023-07" db="EMBL/GenBank/DDBJ databases">
        <title>Draft genome sequence of Agarivorans aestuarii strain ZMCS4, a CAZymes producing bacteria isolated from the marine brown algae Clodostephus spongiosus.</title>
        <authorList>
            <person name="Lorente B."/>
            <person name="Cabral C."/>
            <person name="Frias J."/>
            <person name="Faria J."/>
            <person name="Toubarro D."/>
        </authorList>
    </citation>
    <scope>NUCLEOTIDE SEQUENCE [LARGE SCALE GENOMIC DNA]</scope>
    <source>
        <strain evidence="2">ZMCS4</strain>
    </source>
</reference>
<gene>
    <name evidence="1" type="ORF">SNR37_001227</name>
</gene>
<dbReference type="Pfam" id="PF14234">
    <property type="entry name" value="DUF4336"/>
    <property type="match status" value="1"/>
</dbReference>
<dbReference type="PANTHER" id="PTHR33835">
    <property type="entry name" value="YALI0C07656P"/>
    <property type="match status" value="1"/>
</dbReference>
<organism evidence="1 2">
    <name type="scientific">Agarivorans aestuarii</name>
    <dbReference type="NCBI Taxonomy" id="1563703"/>
    <lineage>
        <taxon>Bacteria</taxon>
        <taxon>Pseudomonadati</taxon>
        <taxon>Pseudomonadota</taxon>
        <taxon>Gammaproteobacteria</taxon>
        <taxon>Alteromonadales</taxon>
        <taxon>Alteromonadaceae</taxon>
        <taxon>Agarivorans</taxon>
    </lineage>
</organism>
<comment type="caution">
    <text evidence="1">The sequence shown here is derived from an EMBL/GenBank/DDBJ whole genome shotgun (WGS) entry which is preliminary data.</text>
</comment>
<sequence length="232" mass="26762">MQQLAENVWVVEGPCVPFLGLPYSTRMTIIRLDNRQLWIHSPIALNDKLLENIALLGEVKYLIAPNHLHHLFIEPWQQQFPSARLYGTEQLIIKRNDLDFDGALTNNPSEVWPWQEQIKQVLFTGSPLMQECVFYHPMSGVLVVTDLVENFNPSGFNWWQRILAKLTGIVAPNGKMPLDWRLSFMFGKATARQHLQQILSWQATTLVMSHGEIIQENATQFLRQSFGWLIKG</sequence>
<proteinExistence type="predicted"/>
<protein>
    <submittedName>
        <fullName evidence="1">DUF4336 domain-containing protein</fullName>
    </submittedName>
</protein>
<name>A0ABU7G9H3_9ALTE</name>
<evidence type="ECO:0000313" key="2">
    <source>
        <dbReference type="Proteomes" id="UP001310248"/>
    </source>
</evidence>
<dbReference type="RefSeq" id="WP_329776669.1">
    <property type="nucleotide sequence ID" value="NZ_JAYDYW010000016.1"/>
</dbReference>
<dbReference type="Proteomes" id="UP001310248">
    <property type="component" value="Unassembled WGS sequence"/>
</dbReference>
<reference evidence="1 2" key="2">
    <citation type="submission" date="2023-12" db="EMBL/GenBank/DDBJ databases">
        <authorList>
            <consortium name="Cladostephus spongiosus"/>
            <person name="Lorente B."/>
            <person name="Cabral C."/>
            <person name="Frias J."/>
            <person name="Faria J."/>
            <person name="Toubarro D."/>
        </authorList>
    </citation>
    <scope>NUCLEOTIDE SEQUENCE [LARGE SCALE GENOMIC DNA]</scope>
    <source>
        <strain evidence="1 2">ZMCS4</strain>
    </source>
</reference>
<dbReference type="InterPro" id="IPR025638">
    <property type="entry name" value="DUF4336"/>
</dbReference>